<keyword evidence="9" id="KW-1185">Reference proteome</keyword>
<evidence type="ECO:0000256" key="5">
    <source>
        <dbReference type="ARBA" id="ARBA00022691"/>
    </source>
</evidence>
<dbReference type="GO" id="GO:0009307">
    <property type="term" value="P:DNA restriction-modification system"/>
    <property type="evidence" value="ECO:0007669"/>
    <property type="project" value="InterPro"/>
</dbReference>
<comment type="similarity">
    <text evidence="1 7">Belongs to the N(4)/N(6)-methyltransferase family.</text>
</comment>
<dbReference type="GO" id="GO:0043565">
    <property type="term" value="F:sequence-specific DNA binding"/>
    <property type="evidence" value="ECO:0007669"/>
    <property type="project" value="TreeGrafter"/>
</dbReference>
<name>F4KU36_HALH1</name>
<dbReference type="PRINTS" id="PR00505">
    <property type="entry name" value="D12N6MTFRASE"/>
</dbReference>
<dbReference type="GO" id="GO:0006298">
    <property type="term" value="P:mismatch repair"/>
    <property type="evidence" value="ECO:0007669"/>
    <property type="project" value="TreeGrafter"/>
</dbReference>
<evidence type="ECO:0000256" key="4">
    <source>
        <dbReference type="ARBA" id="ARBA00022679"/>
    </source>
</evidence>
<dbReference type="EMBL" id="CP002691">
    <property type="protein sequence ID" value="AEE50133.1"/>
    <property type="molecule type" value="Genomic_DNA"/>
</dbReference>
<proteinExistence type="inferred from homology"/>
<keyword evidence="4 7" id="KW-0808">Transferase</keyword>
<dbReference type="PROSITE" id="PS00092">
    <property type="entry name" value="N6_MTASE"/>
    <property type="match status" value="1"/>
</dbReference>
<dbReference type="InterPro" id="IPR012327">
    <property type="entry name" value="MeTrfase_D12"/>
</dbReference>
<dbReference type="InterPro" id="IPR029063">
    <property type="entry name" value="SAM-dependent_MTases_sf"/>
</dbReference>
<dbReference type="Pfam" id="PF02086">
    <property type="entry name" value="MethyltransfD12"/>
    <property type="match status" value="1"/>
</dbReference>
<dbReference type="Gene3D" id="3.40.50.150">
    <property type="entry name" value="Vaccinia Virus protein VP39"/>
    <property type="match status" value="1"/>
</dbReference>
<dbReference type="AlphaFoldDB" id="F4KU36"/>
<sequence>MKFLRYPGGKSKLLYFLTDFLPKSGKIAGTYIEPFVGGGSVFLFMNPSKAIIADLNKDLTDLYKGIKLYPHKVWEIFSQFPEGKEAYYQIRGAEYKTKPLYFRAARTLYLNRTCFKGMWRNSPNGDFNVGYGGESRRWVVTQKNIIELSKAFKQAEIVNCDFDKTLSRVSNGDFVFLDPPYKPGEKEMKDKHYANGRFSFQEQIRLAHKLKSLEKIDFKWMMTNSDHPDILDLYNGYFIRKVPFGTSSNVGIFTENSKEVLISNF</sequence>
<gene>
    <name evidence="8" type="ordered locus">Halhy_2253</name>
</gene>
<dbReference type="InterPro" id="IPR012263">
    <property type="entry name" value="M_m6A_EcoRV"/>
</dbReference>
<dbReference type="HOGENOM" id="CLU_063430_0_0_10"/>
<evidence type="ECO:0000256" key="3">
    <source>
        <dbReference type="ARBA" id="ARBA00022603"/>
    </source>
</evidence>
<organism evidence="8 9">
    <name type="scientific">Haliscomenobacter hydrossis (strain ATCC 27775 / DSM 1100 / LMG 10767 / O)</name>
    <dbReference type="NCBI Taxonomy" id="760192"/>
    <lineage>
        <taxon>Bacteria</taxon>
        <taxon>Pseudomonadati</taxon>
        <taxon>Bacteroidota</taxon>
        <taxon>Saprospiria</taxon>
        <taxon>Saprospirales</taxon>
        <taxon>Haliscomenobacteraceae</taxon>
        <taxon>Haliscomenobacter</taxon>
    </lineage>
</organism>
<evidence type="ECO:0000256" key="1">
    <source>
        <dbReference type="ARBA" id="ARBA00006594"/>
    </source>
</evidence>
<dbReference type="OrthoDB" id="9805629at2"/>
<reference key="2">
    <citation type="submission" date="2011-04" db="EMBL/GenBank/DDBJ databases">
        <title>Complete sequence of chromosome of Haliscomenobacter hydrossis DSM 1100.</title>
        <authorList>
            <consortium name="US DOE Joint Genome Institute (JGI-PGF)"/>
            <person name="Lucas S."/>
            <person name="Han J."/>
            <person name="Lapidus A."/>
            <person name="Bruce D."/>
            <person name="Goodwin L."/>
            <person name="Pitluck S."/>
            <person name="Peters L."/>
            <person name="Kyrpides N."/>
            <person name="Mavromatis K."/>
            <person name="Ivanova N."/>
            <person name="Ovchinnikova G."/>
            <person name="Pagani I."/>
            <person name="Daligault H."/>
            <person name="Detter J.C."/>
            <person name="Han C."/>
            <person name="Land M."/>
            <person name="Hauser L."/>
            <person name="Markowitz V."/>
            <person name="Cheng J.-F."/>
            <person name="Hugenholtz P."/>
            <person name="Woyke T."/>
            <person name="Wu D."/>
            <person name="Verbarg S."/>
            <person name="Frueling A."/>
            <person name="Brambilla E."/>
            <person name="Klenk H.-P."/>
            <person name="Eisen J.A."/>
        </authorList>
    </citation>
    <scope>NUCLEOTIDE SEQUENCE</scope>
    <source>
        <strain>DSM 1100</strain>
    </source>
</reference>
<dbReference type="Proteomes" id="UP000008461">
    <property type="component" value="Chromosome"/>
</dbReference>
<dbReference type="REBASE" id="35641">
    <property type="entry name" value="M.Hhy1100ORF2253P"/>
</dbReference>
<evidence type="ECO:0000256" key="7">
    <source>
        <dbReference type="RuleBase" id="RU361257"/>
    </source>
</evidence>
<dbReference type="PANTHER" id="PTHR30481:SF3">
    <property type="entry name" value="DNA ADENINE METHYLASE"/>
    <property type="match status" value="1"/>
</dbReference>
<dbReference type="STRING" id="760192.Halhy_2253"/>
<dbReference type="SUPFAM" id="SSF53335">
    <property type="entry name" value="S-adenosyl-L-methionine-dependent methyltransferases"/>
    <property type="match status" value="1"/>
</dbReference>
<keyword evidence="3 7" id="KW-0489">Methyltransferase</keyword>
<dbReference type="KEGG" id="hhy:Halhy_2253"/>
<evidence type="ECO:0000256" key="2">
    <source>
        <dbReference type="ARBA" id="ARBA00011900"/>
    </source>
</evidence>
<comment type="catalytic activity">
    <reaction evidence="6 7">
        <text>a 2'-deoxyadenosine in DNA + S-adenosyl-L-methionine = an N(6)-methyl-2'-deoxyadenosine in DNA + S-adenosyl-L-homocysteine + H(+)</text>
        <dbReference type="Rhea" id="RHEA:15197"/>
        <dbReference type="Rhea" id="RHEA-COMP:12418"/>
        <dbReference type="Rhea" id="RHEA-COMP:12419"/>
        <dbReference type="ChEBI" id="CHEBI:15378"/>
        <dbReference type="ChEBI" id="CHEBI:57856"/>
        <dbReference type="ChEBI" id="CHEBI:59789"/>
        <dbReference type="ChEBI" id="CHEBI:90615"/>
        <dbReference type="ChEBI" id="CHEBI:90616"/>
        <dbReference type="EC" id="2.1.1.72"/>
    </reaction>
</comment>
<reference evidence="8 9" key="1">
    <citation type="journal article" date="2011" name="Stand. Genomic Sci.">
        <title>Complete genome sequence of Haliscomenobacter hydrossis type strain (O).</title>
        <authorList>
            <consortium name="US DOE Joint Genome Institute (JGI-PGF)"/>
            <person name="Daligault H."/>
            <person name="Lapidus A."/>
            <person name="Zeytun A."/>
            <person name="Nolan M."/>
            <person name="Lucas S."/>
            <person name="Del Rio T.G."/>
            <person name="Tice H."/>
            <person name="Cheng J.F."/>
            <person name="Tapia R."/>
            <person name="Han C."/>
            <person name="Goodwin L."/>
            <person name="Pitluck S."/>
            <person name="Liolios K."/>
            <person name="Pagani I."/>
            <person name="Ivanova N."/>
            <person name="Huntemann M."/>
            <person name="Mavromatis K."/>
            <person name="Mikhailova N."/>
            <person name="Pati A."/>
            <person name="Chen A."/>
            <person name="Palaniappan K."/>
            <person name="Land M."/>
            <person name="Hauser L."/>
            <person name="Brambilla E.M."/>
            <person name="Rohde M."/>
            <person name="Verbarg S."/>
            <person name="Goker M."/>
            <person name="Bristow J."/>
            <person name="Eisen J.A."/>
            <person name="Markowitz V."/>
            <person name="Hugenholtz P."/>
            <person name="Kyrpides N.C."/>
            <person name="Klenk H.P."/>
            <person name="Woyke T."/>
        </authorList>
    </citation>
    <scope>NUCLEOTIDE SEQUENCE [LARGE SCALE GENOMIC DNA]</scope>
    <source>
        <strain evidence="9">ATCC 27775 / DSM 1100 / LMG 10767 / O</strain>
    </source>
</reference>
<evidence type="ECO:0000256" key="6">
    <source>
        <dbReference type="ARBA" id="ARBA00047942"/>
    </source>
</evidence>
<dbReference type="EC" id="2.1.1.72" evidence="2 7"/>
<dbReference type="eggNOG" id="COG0338">
    <property type="taxonomic scope" value="Bacteria"/>
</dbReference>
<dbReference type="GO" id="GO:0032259">
    <property type="term" value="P:methylation"/>
    <property type="evidence" value="ECO:0007669"/>
    <property type="project" value="UniProtKB-KW"/>
</dbReference>
<keyword evidence="5 7" id="KW-0949">S-adenosyl-L-methionine</keyword>
<dbReference type="RefSeq" id="WP_013764685.1">
    <property type="nucleotide sequence ID" value="NC_015510.1"/>
</dbReference>
<evidence type="ECO:0000313" key="9">
    <source>
        <dbReference type="Proteomes" id="UP000008461"/>
    </source>
</evidence>
<dbReference type="InterPro" id="IPR023095">
    <property type="entry name" value="Ade_MeTrfase_dom_2"/>
</dbReference>
<evidence type="ECO:0000313" key="8">
    <source>
        <dbReference type="EMBL" id="AEE50133.1"/>
    </source>
</evidence>
<dbReference type="PANTHER" id="PTHR30481">
    <property type="entry name" value="DNA ADENINE METHYLASE"/>
    <property type="match status" value="1"/>
</dbReference>
<dbReference type="InterPro" id="IPR002052">
    <property type="entry name" value="DNA_methylase_N6_adenine_CS"/>
</dbReference>
<protein>
    <recommendedName>
        <fullName evidence="2 7">Site-specific DNA-methyltransferase (adenine-specific)</fullName>
        <ecNumber evidence="2 7">2.1.1.72</ecNumber>
    </recommendedName>
</protein>
<dbReference type="NCBIfam" id="TIGR00571">
    <property type="entry name" value="dam"/>
    <property type="match status" value="1"/>
</dbReference>
<dbReference type="Gene3D" id="1.10.1020.10">
    <property type="entry name" value="Adenine-specific Methyltransferase, Domain 2"/>
    <property type="match status" value="1"/>
</dbReference>
<dbReference type="GO" id="GO:0009007">
    <property type="term" value="F:site-specific DNA-methyltransferase (adenine-specific) activity"/>
    <property type="evidence" value="ECO:0007669"/>
    <property type="project" value="UniProtKB-UniRule"/>
</dbReference>
<dbReference type="PIRSF" id="PIRSF000398">
    <property type="entry name" value="M_m6A_EcoRV"/>
    <property type="match status" value="1"/>
</dbReference>
<accession>F4KU36</accession>
<dbReference type="GO" id="GO:1904047">
    <property type="term" value="F:S-adenosyl-L-methionine binding"/>
    <property type="evidence" value="ECO:0007669"/>
    <property type="project" value="TreeGrafter"/>
</dbReference>